<evidence type="ECO:0008006" key="3">
    <source>
        <dbReference type="Google" id="ProtNLM"/>
    </source>
</evidence>
<accession>A0A4C1YPQ3</accession>
<organism evidence="1 2">
    <name type="scientific">Eumeta variegata</name>
    <name type="common">Bagworm moth</name>
    <name type="synonym">Eumeta japonica</name>
    <dbReference type="NCBI Taxonomy" id="151549"/>
    <lineage>
        <taxon>Eukaryota</taxon>
        <taxon>Metazoa</taxon>
        <taxon>Ecdysozoa</taxon>
        <taxon>Arthropoda</taxon>
        <taxon>Hexapoda</taxon>
        <taxon>Insecta</taxon>
        <taxon>Pterygota</taxon>
        <taxon>Neoptera</taxon>
        <taxon>Endopterygota</taxon>
        <taxon>Lepidoptera</taxon>
        <taxon>Glossata</taxon>
        <taxon>Ditrysia</taxon>
        <taxon>Tineoidea</taxon>
        <taxon>Psychidae</taxon>
        <taxon>Oiketicinae</taxon>
        <taxon>Eumeta</taxon>
    </lineage>
</organism>
<dbReference type="PANTHER" id="PTHR46060">
    <property type="entry name" value="MARINER MOS1 TRANSPOSASE-LIKE PROTEIN"/>
    <property type="match status" value="1"/>
</dbReference>
<comment type="caution">
    <text evidence="1">The sequence shown here is derived from an EMBL/GenBank/DDBJ whole genome shotgun (WGS) entry which is preliminary data.</text>
</comment>
<evidence type="ECO:0000313" key="2">
    <source>
        <dbReference type="Proteomes" id="UP000299102"/>
    </source>
</evidence>
<name>A0A4C1YPQ3_EUMVA</name>
<evidence type="ECO:0000313" key="1">
    <source>
        <dbReference type="EMBL" id="GBP76864.1"/>
    </source>
</evidence>
<dbReference type="InterPro" id="IPR052709">
    <property type="entry name" value="Transposase-MT_Hybrid"/>
</dbReference>
<dbReference type="AlphaFoldDB" id="A0A4C1YPQ3"/>
<reference evidence="1 2" key="1">
    <citation type="journal article" date="2019" name="Commun. Biol.">
        <title>The bagworm genome reveals a unique fibroin gene that provides high tensile strength.</title>
        <authorList>
            <person name="Kono N."/>
            <person name="Nakamura H."/>
            <person name="Ohtoshi R."/>
            <person name="Tomita M."/>
            <person name="Numata K."/>
            <person name="Arakawa K."/>
        </authorList>
    </citation>
    <scope>NUCLEOTIDE SEQUENCE [LARGE SCALE GENOMIC DNA]</scope>
</reference>
<dbReference type="STRING" id="151549.A0A4C1YPQ3"/>
<dbReference type="OrthoDB" id="10017160at2759"/>
<dbReference type="Proteomes" id="UP000299102">
    <property type="component" value="Unassembled WGS sequence"/>
</dbReference>
<sequence>MVITGLNNSNVVAIVSDDLREGRPSKATTEDNISVVRPMIEIDKRVTYQQIWTSLGIDMNQVHKILHKYLTARKLCTRWIPHNLIEAQKLGHVNWWREMKQKNRQW</sequence>
<dbReference type="EMBL" id="BGZK01001307">
    <property type="protein sequence ID" value="GBP76864.1"/>
    <property type="molecule type" value="Genomic_DNA"/>
</dbReference>
<dbReference type="PANTHER" id="PTHR46060:SF1">
    <property type="entry name" value="MARINER MOS1 TRANSPOSASE-LIKE PROTEIN"/>
    <property type="match status" value="1"/>
</dbReference>
<proteinExistence type="predicted"/>
<gene>
    <name evidence="1" type="ORF">EVAR_87251_1</name>
</gene>
<protein>
    <recommendedName>
        <fullName evidence="3">Histone-lysine N-methyltransferase SETMAR</fullName>
    </recommendedName>
</protein>
<keyword evidence="2" id="KW-1185">Reference proteome</keyword>